<comment type="subunit">
    <text evidence="2">The complex is composed of two ATP-binding proteins (LsrA), two transmembrane proteins (LsrC and LsrD) and a solute-binding protein (LsrB).</text>
</comment>
<dbReference type="PANTHER" id="PTHR32196:SF71">
    <property type="entry name" value="AUTOINDUCER 2 IMPORT SYSTEM PERMEASE PROTEIN LSRD"/>
    <property type="match status" value="1"/>
</dbReference>
<keyword evidence="13" id="KW-1185">Reference proteome</keyword>
<evidence type="ECO:0000256" key="9">
    <source>
        <dbReference type="ARBA" id="ARBA00025439"/>
    </source>
</evidence>
<keyword evidence="3" id="KW-0813">Transport</keyword>
<keyword evidence="7 11" id="KW-1133">Transmembrane helix</keyword>
<keyword evidence="8 11" id="KW-0472">Membrane</keyword>
<evidence type="ECO:0000256" key="3">
    <source>
        <dbReference type="ARBA" id="ARBA00022448"/>
    </source>
</evidence>
<dbReference type="Pfam" id="PF02653">
    <property type="entry name" value="BPD_transp_2"/>
    <property type="match status" value="1"/>
</dbReference>
<evidence type="ECO:0000256" key="11">
    <source>
        <dbReference type="SAM" id="Phobius"/>
    </source>
</evidence>
<comment type="subcellular location">
    <subcellularLocation>
        <location evidence="1">Cell membrane</location>
        <topology evidence="1">Multi-pass membrane protein</topology>
    </subcellularLocation>
</comment>
<evidence type="ECO:0000313" key="13">
    <source>
        <dbReference type="Proteomes" id="UP000196655"/>
    </source>
</evidence>
<evidence type="ECO:0000256" key="5">
    <source>
        <dbReference type="ARBA" id="ARBA00022519"/>
    </source>
</evidence>
<protein>
    <recommendedName>
        <fullName evidence="10">Autoinducer 2 import system permease protein LsrD</fullName>
    </recommendedName>
</protein>
<dbReference type="CDD" id="cd06579">
    <property type="entry name" value="TM_PBP1_transp_AraH_like"/>
    <property type="match status" value="1"/>
</dbReference>
<keyword evidence="4" id="KW-1003">Cell membrane</keyword>
<reference evidence="13" key="1">
    <citation type="submission" date="2017-05" db="EMBL/GenBank/DDBJ databases">
        <authorList>
            <person name="Macchi M."/>
            <person name="Festa S."/>
            <person name="Coppotelli B.M."/>
            <person name="Morelli I.S."/>
        </authorList>
    </citation>
    <scope>NUCLEOTIDE SEQUENCE [LARGE SCALE GENOMIC DNA]</scope>
    <source>
        <strain evidence="13">I</strain>
    </source>
</reference>
<dbReference type="GO" id="GO:0005886">
    <property type="term" value="C:plasma membrane"/>
    <property type="evidence" value="ECO:0007669"/>
    <property type="project" value="UniProtKB-SubCell"/>
</dbReference>
<accession>A0A211ZES1</accession>
<feature type="transmembrane region" description="Helical" evidence="11">
    <location>
        <begin position="228"/>
        <end position="253"/>
    </location>
</feature>
<evidence type="ECO:0000256" key="4">
    <source>
        <dbReference type="ARBA" id="ARBA00022475"/>
    </source>
</evidence>
<dbReference type="GO" id="GO:0022857">
    <property type="term" value="F:transmembrane transporter activity"/>
    <property type="evidence" value="ECO:0007669"/>
    <property type="project" value="InterPro"/>
</dbReference>
<feature type="transmembrane region" description="Helical" evidence="11">
    <location>
        <begin position="102"/>
        <end position="122"/>
    </location>
</feature>
<dbReference type="Proteomes" id="UP000196655">
    <property type="component" value="Unassembled WGS sequence"/>
</dbReference>
<sequence>MVWILAALIVISRVLYPGFLDIQNILNILSQNAAVGIIAVGMTFVMVGGGFDLSVGALYAAGATFYAAQAMSLPLPLAATLTLLVGVLAGLLNGLVITKLRVNPFVATLGSSSIFMGAALLYSRSGPMIVDKPAFRLLGAGRWFGIPISVLLLLAVFAAGWTVLSRTVYGRSLFVLGGNPEAARLAGLRVGLLRLSTYVLVSTLAVVGGMLIASRVGMGQANIGGTVALDAISMVIIGGTSLFGGAGSVWRTAIGLLVLATLTNLFDSLALDANLQLIVKGAVVISAVALDAFTQSRR</sequence>
<dbReference type="PANTHER" id="PTHR32196">
    <property type="entry name" value="ABC TRANSPORTER PERMEASE PROTEIN YPHD-RELATED-RELATED"/>
    <property type="match status" value="1"/>
</dbReference>
<feature type="transmembrane region" description="Helical" evidence="11">
    <location>
        <begin position="143"/>
        <end position="164"/>
    </location>
</feature>
<feature type="transmembrane region" description="Helical" evidence="11">
    <location>
        <begin position="195"/>
        <end position="216"/>
    </location>
</feature>
<dbReference type="EMBL" id="NHON01000081">
    <property type="protein sequence ID" value="OWJ63751.1"/>
    <property type="molecule type" value="Genomic_DNA"/>
</dbReference>
<name>A0A211ZES1_9PROT</name>
<keyword evidence="6 11" id="KW-0812">Transmembrane</keyword>
<feature type="transmembrane region" description="Helical" evidence="11">
    <location>
        <begin position="73"/>
        <end position="96"/>
    </location>
</feature>
<dbReference type="AlphaFoldDB" id="A0A211ZES1"/>
<evidence type="ECO:0000256" key="8">
    <source>
        <dbReference type="ARBA" id="ARBA00023136"/>
    </source>
</evidence>
<organism evidence="12 13">
    <name type="scientific">Inquilinus limosus</name>
    <dbReference type="NCBI Taxonomy" id="171674"/>
    <lineage>
        <taxon>Bacteria</taxon>
        <taxon>Pseudomonadati</taxon>
        <taxon>Pseudomonadota</taxon>
        <taxon>Alphaproteobacteria</taxon>
        <taxon>Rhodospirillales</taxon>
        <taxon>Rhodospirillaceae</taxon>
        <taxon>Inquilinus</taxon>
    </lineage>
</organism>
<feature type="transmembrane region" description="Helical" evidence="11">
    <location>
        <begin position="33"/>
        <end position="61"/>
    </location>
</feature>
<gene>
    <name evidence="12" type="ORF">BWR60_28245</name>
</gene>
<comment type="function">
    <text evidence="9">Part of the ABC transporter complex LsrABCD involved in autoinducer 2 (AI-2) import. Probably responsible for the translocation of the substrate across the membrane.</text>
</comment>
<evidence type="ECO:0000256" key="2">
    <source>
        <dbReference type="ARBA" id="ARBA00011262"/>
    </source>
</evidence>
<evidence type="ECO:0000256" key="6">
    <source>
        <dbReference type="ARBA" id="ARBA00022692"/>
    </source>
</evidence>
<proteinExistence type="predicted"/>
<comment type="caution">
    <text evidence="12">The sequence shown here is derived from an EMBL/GenBank/DDBJ whole genome shotgun (WGS) entry which is preliminary data.</text>
</comment>
<evidence type="ECO:0000313" key="12">
    <source>
        <dbReference type="EMBL" id="OWJ63751.1"/>
    </source>
</evidence>
<dbReference type="InterPro" id="IPR001851">
    <property type="entry name" value="ABC_transp_permease"/>
</dbReference>
<evidence type="ECO:0000256" key="10">
    <source>
        <dbReference type="ARBA" id="ARBA00039381"/>
    </source>
</evidence>
<evidence type="ECO:0000256" key="1">
    <source>
        <dbReference type="ARBA" id="ARBA00004651"/>
    </source>
</evidence>
<keyword evidence="5" id="KW-0997">Cell inner membrane</keyword>
<evidence type="ECO:0000256" key="7">
    <source>
        <dbReference type="ARBA" id="ARBA00022989"/>
    </source>
</evidence>